<dbReference type="Pfam" id="PF05197">
    <property type="entry name" value="TRIC"/>
    <property type="match status" value="1"/>
</dbReference>
<evidence type="ECO:0000313" key="14">
    <source>
        <dbReference type="EMBL" id="GMI32035.1"/>
    </source>
</evidence>
<evidence type="ECO:0000256" key="6">
    <source>
        <dbReference type="ARBA" id="ARBA00022826"/>
    </source>
</evidence>
<comment type="similarity">
    <text evidence="2">Belongs to the TMEM38 family.</text>
</comment>
<keyword evidence="8 13" id="KW-1133">Transmembrane helix</keyword>
<dbReference type="EMBL" id="BRYA01000767">
    <property type="protein sequence ID" value="GMI32035.1"/>
    <property type="molecule type" value="Genomic_DNA"/>
</dbReference>
<evidence type="ECO:0000256" key="12">
    <source>
        <dbReference type="SAM" id="MobiDB-lite"/>
    </source>
</evidence>
<dbReference type="GO" id="GO:0016020">
    <property type="term" value="C:membrane"/>
    <property type="evidence" value="ECO:0007669"/>
    <property type="project" value="InterPro"/>
</dbReference>
<evidence type="ECO:0000256" key="9">
    <source>
        <dbReference type="ARBA" id="ARBA00023065"/>
    </source>
</evidence>
<keyword evidence="4" id="KW-0633">Potassium transport</keyword>
<keyword evidence="7" id="KW-0630">Potassium</keyword>
<feature type="region of interest" description="Disordered" evidence="12">
    <location>
        <begin position="273"/>
        <end position="305"/>
    </location>
</feature>
<dbReference type="GO" id="GO:0042802">
    <property type="term" value="F:identical protein binding"/>
    <property type="evidence" value="ECO:0007669"/>
    <property type="project" value="InterPro"/>
</dbReference>
<evidence type="ECO:0000256" key="2">
    <source>
        <dbReference type="ARBA" id="ARBA00005766"/>
    </source>
</evidence>
<comment type="subcellular location">
    <subcellularLocation>
        <location evidence="1">Endomembrane system</location>
        <topology evidence="1">Multi-pass membrane protein</topology>
    </subcellularLocation>
</comment>
<protein>
    <submittedName>
        <fullName evidence="14">Uncharacterized protein</fullName>
    </submittedName>
</protein>
<keyword evidence="6" id="KW-0631">Potassium channel</keyword>
<dbReference type="GO" id="GO:0005267">
    <property type="term" value="F:potassium channel activity"/>
    <property type="evidence" value="ECO:0007669"/>
    <property type="project" value="UniProtKB-KW"/>
</dbReference>
<evidence type="ECO:0000256" key="11">
    <source>
        <dbReference type="ARBA" id="ARBA00023303"/>
    </source>
</evidence>
<organism evidence="14 15">
    <name type="scientific">Triparma columacea</name>
    <dbReference type="NCBI Taxonomy" id="722753"/>
    <lineage>
        <taxon>Eukaryota</taxon>
        <taxon>Sar</taxon>
        <taxon>Stramenopiles</taxon>
        <taxon>Ochrophyta</taxon>
        <taxon>Bolidophyceae</taxon>
        <taxon>Parmales</taxon>
        <taxon>Triparmaceae</taxon>
        <taxon>Triparma</taxon>
    </lineage>
</organism>
<dbReference type="GO" id="GO:0012505">
    <property type="term" value="C:endomembrane system"/>
    <property type="evidence" value="ECO:0007669"/>
    <property type="project" value="UniProtKB-SubCell"/>
</dbReference>
<dbReference type="InterPro" id="IPR007866">
    <property type="entry name" value="TRIC_channel"/>
</dbReference>
<evidence type="ECO:0000256" key="4">
    <source>
        <dbReference type="ARBA" id="ARBA00022538"/>
    </source>
</evidence>
<evidence type="ECO:0000256" key="5">
    <source>
        <dbReference type="ARBA" id="ARBA00022692"/>
    </source>
</evidence>
<evidence type="ECO:0000256" key="10">
    <source>
        <dbReference type="ARBA" id="ARBA00023136"/>
    </source>
</evidence>
<comment type="caution">
    <text evidence="14">The sequence shown here is derived from an EMBL/GenBank/DDBJ whole genome shotgun (WGS) entry which is preliminary data.</text>
</comment>
<keyword evidence="11" id="KW-0407">Ion channel</keyword>
<keyword evidence="9" id="KW-0406">Ion transport</keyword>
<proteinExistence type="inferred from homology"/>
<keyword evidence="3" id="KW-0813">Transport</keyword>
<evidence type="ECO:0000313" key="15">
    <source>
        <dbReference type="Proteomes" id="UP001165065"/>
    </source>
</evidence>
<keyword evidence="5 13" id="KW-0812">Transmembrane</keyword>
<dbReference type="OrthoDB" id="195817at2759"/>
<evidence type="ECO:0000256" key="13">
    <source>
        <dbReference type="SAM" id="Phobius"/>
    </source>
</evidence>
<keyword evidence="15" id="KW-1185">Reference proteome</keyword>
<feature type="transmembrane region" description="Helical" evidence="13">
    <location>
        <begin position="51"/>
        <end position="71"/>
    </location>
</feature>
<sequence length="305" mass="33965">MMDYILTFLRASFPFALEFMVFGMAMESAVAVRKADDAEVKKSPKSPYNWFLTLVQVSLIGFGGGWLMPIMLGLPSSFLLGGDINTFGCVISWYLVFHSPSDFFYQKVCSFLPFQIFYISGAQLFRATGIYGFVDKALTVGMKPCQYYPTPMLGPILTASLLSNVGPIFRLGYKDWFKNGLPSNFQYSFVLSSFYHIYTNDLTGFLGKSLRLTLTSTPILSTIISTFDDDKDFCGCVIALFMVVYGCCKLPSLIGGTFDPFKVPSEVLKNGLGLGDCNNRKREEEGSKKKGGKSRGRSQSRKKKD</sequence>
<keyword evidence="10 13" id="KW-0472">Membrane</keyword>
<evidence type="ECO:0000256" key="3">
    <source>
        <dbReference type="ARBA" id="ARBA00022448"/>
    </source>
</evidence>
<evidence type="ECO:0000256" key="8">
    <source>
        <dbReference type="ARBA" id="ARBA00022989"/>
    </source>
</evidence>
<reference evidence="15" key="1">
    <citation type="journal article" date="2023" name="Commun. Biol.">
        <title>Genome analysis of Parmales, the sister group of diatoms, reveals the evolutionary specialization of diatoms from phago-mixotrophs to photoautotrophs.</title>
        <authorList>
            <person name="Ban H."/>
            <person name="Sato S."/>
            <person name="Yoshikawa S."/>
            <person name="Yamada K."/>
            <person name="Nakamura Y."/>
            <person name="Ichinomiya M."/>
            <person name="Sato N."/>
            <person name="Blanc-Mathieu R."/>
            <person name="Endo H."/>
            <person name="Kuwata A."/>
            <person name="Ogata H."/>
        </authorList>
    </citation>
    <scope>NUCLEOTIDE SEQUENCE [LARGE SCALE GENOMIC DNA]</scope>
</reference>
<feature type="transmembrane region" description="Helical" evidence="13">
    <location>
        <begin position="116"/>
        <end position="134"/>
    </location>
</feature>
<dbReference type="Proteomes" id="UP001165065">
    <property type="component" value="Unassembled WGS sequence"/>
</dbReference>
<gene>
    <name evidence="14" type="ORF">TrCOL_g12149</name>
</gene>
<dbReference type="AlphaFoldDB" id="A0A9W7G4N9"/>
<feature type="compositionally biased region" description="Basic and acidic residues" evidence="12">
    <location>
        <begin position="278"/>
        <end position="288"/>
    </location>
</feature>
<name>A0A9W7G4N9_9STRA</name>
<feature type="transmembrane region" description="Helical" evidence="13">
    <location>
        <begin position="78"/>
        <end position="96"/>
    </location>
</feature>
<evidence type="ECO:0000256" key="1">
    <source>
        <dbReference type="ARBA" id="ARBA00004127"/>
    </source>
</evidence>
<evidence type="ECO:0000256" key="7">
    <source>
        <dbReference type="ARBA" id="ARBA00022958"/>
    </source>
</evidence>
<feature type="compositionally biased region" description="Basic residues" evidence="12">
    <location>
        <begin position="289"/>
        <end position="305"/>
    </location>
</feature>
<accession>A0A9W7G4N9</accession>